<protein>
    <recommendedName>
        <fullName evidence="5">Stage IV sporulation protein A</fullName>
    </recommendedName>
</protein>
<dbReference type="Pfam" id="PF20439">
    <property type="entry name" value="SpoIVA_C"/>
    <property type="match status" value="1"/>
</dbReference>
<dbReference type="Pfam" id="PF20438">
    <property type="entry name" value="SpoIVA_middle"/>
    <property type="match status" value="1"/>
</dbReference>
<sequence length="405" mass="42587">MEMRILESIVARAGGSCAVAVAGPPQCGKSAVLRALASGCGGAAGEDGGFAVRLDGGEVSAAEGRPAGCRAALLVTTDGSFGVPRAPAEEERIAQALEAEGIPFLVLVNAADPASAACEGVRAELEGRWGAALALNAEAGCDGEEIFSALLLCFPPVRLDLFLPDWLAVLPEDSKSAADILARVRAAAPAIRTLRGCASIADAFADGDLFCESCETDAETGRAVCRLAAKEGAFYRALSEECGAEIAGDLDLMAYVRSLREAKGFYDKFGKAFAAAESSGYAVVQPDAEARLLPPELLRRGAKCGVRLRADAPSYHVVRVDVHSDVSPITGEGEQGEQLARNMLDCYGRDADAFWNTDMFGRTFRDMVCDGLREKTVPLDARDKLRRALVRIVNEGKGGVLCILL</sequence>
<proteinExistence type="predicted"/>
<evidence type="ECO:0000259" key="1">
    <source>
        <dbReference type="Pfam" id="PF20438"/>
    </source>
</evidence>
<evidence type="ECO:0000313" key="4">
    <source>
        <dbReference type="Proteomes" id="UP000824249"/>
    </source>
</evidence>
<dbReference type="InterPro" id="IPR046841">
    <property type="entry name" value="SpoIVA_middle"/>
</dbReference>
<evidence type="ECO:0000313" key="3">
    <source>
        <dbReference type="EMBL" id="HIX46211.1"/>
    </source>
</evidence>
<name>A0A9D2ARC2_9FIRM</name>
<reference evidence="3" key="2">
    <citation type="submission" date="2021-04" db="EMBL/GenBank/DDBJ databases">
        <authorList>
            <person name="Gilroy R."/>
        </authorList>
    </citation>
    <scope>NUCLEOTIDE SEQUENCE</scope>
    <source>
        <strain evidence="3">26628</strain>
    </source>
</reference>
<dbReference type="InterPro" id="IPR046840">
    <property type="entry name" value="SpoIVA_C"/>
</dbReference>
<evidence type="ECO:0008006" key="5">
    <source>
        <dbReference type="Google" id="ProtNLM"/>
    </source>
</evidence>
<gene>
    <name evidence="3" type="ORF">H9737_00795</name>
</gene>
<dbReference type="AlphaFoldDB" id="A0A9D2ARC2"/>
<dbReference type="EMBL" id="DXFD01000011">
    <property type="protein sequence ID" value="HIX46211.1"/>
    <property type="molecule type" value="Genomic_DNA"/>
</dbReference>
<feature type="domain" description="Stage IV sporulation protein A middle" evidence="1">
    <location>
        <begin position="159"/>
        <end position="331"/>
    </location>
</feature>
<reference evidence="3" key="1">
    <citation type="journal article" date="2021" name="PeerJ">
        <title>Extensive microbial diversity within the chicken gut microbiome revealed by metagenomics and culture.</title>
        <authorList>
            <person name="Gilroy R."/>
            <person name="Ravi A."/>
            <person name="Getino M."/>
            <person name="Pursley I."/>
            <person name="Horton D.L."/>
            <person name="Alikhan N.F."/>
            <person name="Baker D."/>
            <person name="Gharbi K."/>
            <person name="Hall N."/>
            <person name="Watson M."/>
            <person name="Adriaenssens E.M."/>
            <person name="Foster-Nyarko E."/>
            <person name="Jarju S."/>
            <person name="Secka A."/>
            <person name="Antonio M."/>
            <person name="Oren A."/>
            <person name="Chaudhuri R.R."/>
            <person name="La Ragione R."/>
            <person name="Hildebrand F."/>
            <person name="Pallen M.J."/>
        </authorList>
    </citation>
    <scope>NUCLEOTIDE SEQUENCE</scope>
    <source>
        <strain evidence="3">26628</strain>
    </source>
</reference>
<feature type="domain" description="Sporulation stage IV protein A C-terminal" evidence="2">
    <location>
        <begin position="334"/>
        <end position="405"/>
    </location>
</feature>
<accession>A0A9D2ARC2</accession>
<organism evidence="3 4">
    <name type="scientific">Candidatus Borkfalkia faecigallinarum</name>
    <dbReference type="NCBI Taxonomy" id="2838509"/>
    <lineage>
        <taxon>Bacteria</taxon>
        <taxon>Bacillati</taxon>
        <taxon>Bacillota</taxon>
        <taxon>Clostridia</taxon>
        <taxon>Christensenellales</taxon>
        <taxon>Christensenellaceae</taxon>
        <taxon>Candidatus Borkfalkia</taxon>
    </lineage>
</organism>
<dbReference type="Proteomes" id="UP000824249">
    <property type="component" value="Unassembled WGS sequence"/>
</dbReference>
<evidence type="ECO:0000259" key="2">
    <source>
        <dbReference type="Pfam" id="PF20439"/>
    </source>
</evidence>
<comment type="caution">
    <text evidence="3">The sequence shown here is derived from an EMBL/GenBank/DDBJ whole genome shotgun (WGS) entry which is preliminary data.</text>
</comment>